<name>A0ABR8ECU7_9CYAN</name>
<organism evidence="1 2">
    <name type="scientific">Planktothricoides raciborskii FACHB-1370</name>
    <dbReference type="NCBI Taxonomy" id="2949576"/>
    <lineage>
        <taxon>Bacteria</taxon>
        <taxon>Bacillati</taxon>
        <taxon>Cyanobacteriota</taxon>
        <taxon>Cyanophyceae</taxon>
        <taxon>Oscillatoriophycideae</taxon>
        <taxon>Oscillatoriales</taxon>
        <taxon>Oscillatoriaceae</taxon>
        <taxon>Planktothricoides</taxon>
    </lineage>
</organism>
<evidence type="ECO:0000313" key="2">
    <source>
        <dbReference type="Proteomes" id="UP000641954"/>
    </source>
</evidence>
<comment type="caution">
    <text evidence="1">The sequence shown here is derived from an EMBL/GenBank/DDBJ whole genome shotgun (WGS) entry which is preliminary data.</text>
</comment>
<dbReference type="Proteomes" id="UP000641954">
    <property type="component" value="Unassembled WGS sequence"/>
</dbReference>
<keyword evidence="2" id="KW-1185">Reference proteome</keyword>
<gene>
    <name evidence="1" type="ORF">H6G72_10825</name>
</gene>
<dbReference type="EMBL" id="JACJSK010000012">
    <property type="protein sequence ID" value="MBD2544325.1"/>
    <property type="molecule type" value="Genomic_DNA"/>
</dbReference>
<proteinExistence type="predicted"/>
<dbReference type="RefSeq" id="WP_054468955.1">
    <property type="nucleotide sequence ID" value="NZ_JACJSK010000012.1"/>
</dbReference>
<evidence type="ECO:0000313" key="1">
    <source>
        <dbReference type="EMBL" id="MBD2544325.1"/>
    </source>
</evidence>
<accession>A0ABR8ECU7</accession>
<reference evidence="1 2" key="1">
    <citation type="journal article" date="2020" name="ISME J.">
        <title>Comparative genomics reveals insights into cyanobacterial evolution and habitat adaptation.</title>
        <authorList>
            <person name="Chen M.Y."/>
            <person name="Teng W.K."/>
            <person name="Zhao L."/>
            <person name="Hu C.X."/>
            <person name="Zhou Y.K."/>
            <person name="Han B.P."/>
            <person name="Song L.R."/>
            <person name="Shu W.S."/>
        </authorList>
    </citation>
    <scope>NUCLEOTIDE SEQUENCE [LARGE SCALE GENOMIC DNA]</scope>
    <source>
        <strain evidence="1 2">FACHB-1370</strain>
    </source>
</reference>
<protein>
    <submittedName>
        <fullName evidence="1">Uncharacterized protein</fullName>
    </submittedName>
</protein>
<sequence length="132" mass="14854">MQLFNPSIEYGLDLAAVRQSYPKLIERPFCFSAYIPADYNPEIEALSHQLTFLFGGSSRSLIPSRSLIQGTWGQPIESEAISKINCFTDRLTLEKNLSAAIAHSCHTAKLCRQKSVAMEISRNSIMWEFPLV</sequence>